<reference evidence="4 5" key="1">
    <citation type="submission" date="2023-07" db="EMBL/GenBank/DDBJ databases">
        <title>Genomic Encyclopedia of Type Strains, Phase IV (KMG-IV): sequencing the most valuable type-strain genomes for metagenomic binning, comparative biology and taxonomic classification.</title>
        <authorList>
            <person name="Goeker M."/>
        </authorList>
    </citation>
    <scope>NUCLEOTIDE SEQUENCE [LARGE SCALE GENOMIC DNA]</scope>
    <source>
        <strain evidence="4 5">DSM 23494</strain>
    </source>
</reference>
<organism evidence="4 5">
    <name type="scientific">Cytobacillus purgationiresistens</name>
    <dbReference type="NCBI Taxonomy" id="863449"/>
    <lineage>
        <taxon>Bacteria</taxon>
        <taxon>Bacillati</taxon>
        <taxon>Bacillota</taxon>
        <taxon>Bacilli</taxon>
        <taxon>Bacillales</taxon>
        <taxon>Bacillaceae</taxon>
        <taxon>Cytobacillus</taxon>
    </lineage>
</organism>
<dbReference type="Gene3D" id="1.25.40.10">
    <property type="entry name" value="Tetratricopeptide repeat domain"/>
    <property type="match status" value="1"/>
</dbReference>
<dbReference type="SMART" id="SM00530">
    <property type="entry name" value="HTH_XRE"/>
    <property type="match status" value="1"/>
</dbReference>
<evidence type="ECO:0000313" key="4">
    <source>
        <dbReference type="EMBL" id="MDQ0273786.1"/>
    </source>
</evidence>
<proteinExistence type="predicted"/>
<name>A0ABU0ASL8_9BACI</name>
<feature type="repeat" description="TPR" evidence="2">
    <location>
        <begin position="274"/>
        <end position="307"/>
    </location>
</feature>
<dbReference type="InterPro" id="IPR050807">
    <property type="entry name" value="TransReg_Diox_bact_type"/>
</dbReference>
<dbReference type="InterPro" id="IPR001387">
    <property type="entry name" value="Cro/C1-type_HTH"/>
</dbReference>
<dbReference type="InterPro" id="IPR011990">
    <property type="entry name" value="TPR-like_helical_dom_sf"/>
</dbReference>
<comment type="caution">
    <text evidence="4">The sequence shown here is derived from an EMBL/GenBank/DDBJ whole genome shotgun (WGS) entry which is preliminary data.</text>
</comment>
<dbReference type="CDD" id="cd00093">
    <property type="entry name" value="HTH_XRE"/>
    <property type="match status" value="1"/>
</dbReference>
<accession>A0ABU0ASL8</accession>
<protein>
    <submittedName>
        <fullName evidence="4">Tetratricopeptide (TPR) repeat protein</fullName>
    </submittedName>
</protein>
<dbReference type="PROSITE" id="PS50943">
    <property type="entry name" value="HTH_CROC1"/>
    <property type="match status" value="1"/>
</dbReference>
<feature type="repeat" description="TPR" evidence="2">
    <location>
        <begin position="232"/>
        <end position="265"/>
    </location>
</feature>
<dbReference type="InterPro" id="IPR010982">
    <property type="entry name" value="Lambda_DNA-bd_dom_sf"/>
</dbReference>
<feature type="domain" description="HTH cro/C1-type" evidence="3">
    <location>
        <begin position="6"/>
        <end position="59"/>
    </location>
</feature>
<keyword evidence="2" id="KW-0802">TPR repeat</keyword>
<sequence>MIGSRIKYYRINSNLTQEELCKGVCSPSYLSKVENNNMDPSEEILKLLCKKMNICVSLLRNVDENELDKKIGYWYELLKSNTEKSLLNENFNEMNKLFNSLQDTYPVLKFKIFNIKYFIKIENYKALDSNLKDLKKYQSTMSDDLFFYFCYLSGVSLYVQKRFCQAEELLLLSLRKIQNVIRHSDTFDYELGDIFYYLSLCNGKLHKTHKTKEFALKSLEIADHTLDYLQQIKLYVILGINEGRTKNYEKAIEYYQRAIKIATSINQDSDSYTQIIHHNLGYLYSLQGKHQEAITYFQNSLKNSSNRINRLITTYFCLAREYKSTKQINKMKEMIKKGRGLITDNGEYTHHFNMLEFLIYDCLIQNKQYIKEKVLTFFIDHNQWNYVMEYSEMLAISLEANFQYKEAAKLYRIAFSAQKKLL</sequence>
<dbReference type="Pfam" id="PF13181">
    <property type="entry name" value="TPR_8"/>
    <property type="match status" value="2"/>
</dbReference>
<evidence type="ECO:0000256" key="2">
    <source>
        <dbReference type="PROSITE-ProRule" id="PRU00339"/>
    </source>
</evidence>
<keyword evidence="5" id="KW-1185">Reference proteome</keyword>
<dbReference type="SUPFAM" id="SSF48452">
    <property type="entry name" value="TPR-like"/>
    <property type="match status" value="1"/>
</dbReference>
<dbReference type="PANTHER" id="PTHR46797">
    <property type="entry name" value="HTH-TYPE TRANSCRIPTIONAL REGULATOR"/>
    <property type="match status" value="1"/>
</dbReference>
<dbReference type="RefSeq" id="WP_307480372.1">
    <property type="nucleotide sequence ID" value="NZ_JAUSUB010000050.1"/>
</dbReference>
<dbReference type="Pfam" id="PF01381">
    <property type="entry name" value="HTH_3"/>
    <property type="match status" value="1"/>
</dbReference>
<dbReference type="InterPro" id="IPR019734">
    <property type="entry name" value="TPR_rpt"/>
</dbReference>
<dbReference type="Proteomes" id="UP001238088">
    <property type="component" value="Unassembled WGS sequence"/>
</dbReference>
<dbReference type="EMBL" id="JAUSUB010000050">
    <property type="protein sequence ID" value="MDQ0273786.1"/>
    <property type="molecule type" value="Genomic_DNA"/>
</dbReference>
<evidence type="ECO:0000256" key="1">
    <source>
        <dbReference type="ARBA" id="ARBA00023125"/>
    </source>
</evidence>
<dbReference type="SUPFAM" id="SSF47413">
    <property type="entry name" value="lambda repressor-like DNA-binding domains"/>
    <property type="match status" value="1"/>
</dbReference>
<gene>
    <name evidence="4" type="ORF">J2S17_005735</name>
</gene>
<keyword evidence="1" id="KW-0238">DNA-binding</keyword>
<dbReference type="PROSITE" id="PS50005">
    <property type="entry name" value="TPR"/>
    <property type="match status" value="2"/>
</dbReference>
<evidence type="ECO:0000259" key="3">
    <source>
        <dbReference type="PROSITE" id="PS50943"/>
    </source>
</evidence>
<dbReference type="PANTHER" id="PTHR46797:SF1">
    <property type="entry name" value="METHYLPHOSPHONATE SYNTHASE"/>
    <property type="match status" value="1"/>
</dbReference>
<dbReference type="Gene3D" id="1.10.260.40">
    <property type="entry name" value="lambda repressor-like DNA-binding domains"/>
    <property type="match status" value="1"/>
</dbReference>
<dbReference type="SMART" id="SM00028">
    <property type="entry name" value="TPR"/>
    <property type="match status" value="4"/>
</dbReference>
<evidence type="ECO:0000313" key="5">
    <source>
        <dbReference type="Proteomes" id="UP001238088"/>
    </source>
</evidence>